<dbReference type="InParanoid" id="A0A067LWM4"/>
<dbReference type="OrthoDB" id="4062651at2759"/>
<dbReference type="GO" id="GO:0005524">
    <property type="term" value="F:ATP binding"/>
    <property type="evidence" value="ECO:0007669"/>
    <property type="project" value="InterPro"/>
</dbReference>
<dbReference type="Proteomes" id="UP000027195">
    <property type="component" value="Unassembled WGS sequence"/>
</dbReference>
<dbReference type="SUPFAM" id="SSF56112">
    <property type="entry name" value="Protein kinase-like (PK-like)"/>
    <property type="match status" value="1"/>
</dbReference>
<name>A0A067LWM4_BOTB1</name>
<dbReference type="Gene3D" id="1.10.510.10">
    <property type="entry name" value="Transferase(Phosphotransferase) domain 1"/>
    <property type="match status" value="1"/>
</dbReference>
<dbReference type="STRING" id="930990.A0A067LWM4"/>
<organism evidence="3 4">
    <name type="scientific">Botryobasidium botryosum (strain FD-172 SS1)</name>
    <dbReference type="NCBI Taxonomy" id="930990"/>
    <lineage>
        <taxon>Eukaryota</taxon>
        <taxon>Fungi</taxon>
        <taxon>Dikarya</taxon>
        <taxon>Basidiomycota</taxon>
        <taxon>Agaricomycotina</taxon>
        <taxon>Agaricomycetes</taxon>
        <taxon>Cantharellales</taxon>
        <taxon>Botryobasidiaceae</taxon>
        <taxon>Botryobasidium</taxon>
    </lineage>
</organism>
<dbReference type="PANTHER" id="PTHR44329:SF214">
    <property type="entry name" value="PROTEIN KINASE DOMAIN-CONTAINING PROTEIN"/>
    <property type="match status" value="1"/>
</dbReference>
<feature type="compositionally biased region" description="Basic and acidic residues" evidence="1">
    <location>
        <begin position="56"/>
        <end position="66"/>
    </location>
</feature>
<gene>
    <name evidence="3" type="ORF">BOTBODRAFT_597830</name>
</gene>
<feature type="region of interest" description="Disordered" evidence="1">
    <location>
        <begin position="42"/>
        <end position="120"/>
    </location>
</feature>
<dbReference type="Pfam" id="PF07714">
    <property type="entry name" value="PK_Tyr_Ser-Thr"/>
    <property type="match status" value="1"/>
</dbReference>
<accession>A0A067LWM4</accession>
<dbReference type="EMBL" id="KL198104">
    <property type="protein sequence ID" value="KDQ07594.1"/>
    <property type="molecule type" value="Genomic_DNA"/>
</dbReference>
<sequence>MDAAIEVSDNLFVPSLPWHIGHPLLRSEGMLLIRHGHEVSGRQRRIPASSGVITSTDRDLYHHRDPSEEEMPSVLLAREGPLRSTPLLRQDVSSERDLLLSPPPQSLRSRTQTPEPLPISDARITGTVSETPSQTYPGNIMDSGFVERPALSVERQATSDMERLRNEMELNPRLRGGNLALLSELYSNTQLFPWRPEIQDYEIQKVASMSDRGGFGECYKGIFLGNQEVAMKCLRVRPQPDSNTKAPIEKKMDKMIGREIHVWRKLQHPNILPLIGLCTLESVTYMVSPWMTKGNAFDYVRNNLGADRLGLLAQAADGLKFLHDFNPTIVHGDMRGPNVLISASGAACIADFGLSHVAEEASKFSYSTSWKLAGNFAWMAPELLGDDPPPRSTETDVFSFGRMIVELTTGEQPFSYLPSPGSIVLAAVTGKVPKKPEPGSVAYELGDEIWALAEECYRIEPNSRPQMSAVASRIWAIRSSRRTASVMR</sequence>
<dbReference type="InterPro" id="IPR000719">
    <property type="entry name" value="Prot_kinase_dom"/>
</dbReference>
<proteinExistence type="predicted"/>
<dbReference type="AlphaFoldDB" id="A0A067LWM4"/>
<reference evidence="4" key="1">
    <citation type="journal article" date="2014" name="Proc. Natl. Acad. Sci. U.S.A.">
        <title>Extensive sampling of basidiomycete genomes demonstrates inadequacy of the white-rot/brown-rot paradigm for wood decay fungi.</title>
        <authorList>
            <person name="Riley R."/>
            <person name="Salamov A.A."/>
            <person name="Brown D.W."/>
            <person name="Nagy L.G."/>
            <person name="Floudas D."/>
            <person name="Held B.W."/>
            <person name="Levasseur A."/>
            <person name="Lombard V."/>
            <person name="Morin E."/>
            <person name="Otillar R."/>
            <person name="Lindquist E.A."/>
            <person name="Sun H."/>
            <person name="LaButti K.M."/>
            <person name="Schmutz J."/>
            <person name="Jabbour D."/>
            <person name="Luo H."/>
            <person name="Baker S.E."/>
            <person name="Pisabarro A.G."/>
            <person name="Walton J.D."/>
            <person name="Blanchette R.A."/>
            <person name="Henrissat B."/>
            <person name="Martin F."/>
            <person name="Cullen D."/>
            <person name="Hibbett D.S."/>
            <person name="Grigoriev I.V."/>
        </authorList>
    </citation>
    <scope>NUCLEOTIDE SEQUENCE [LARGE SCALE GENOMIC DNA]</scope>
    <source>
        <strain evidence="4">FD-172 SS1</strain>
    </source>
</reference>
<dbReference type="GO" id="GO:0004674">
    <property type="term" value="F:protein serine/threonine kinase activity"/>
    <property type="evidence" value="ECO:0007669"/>
    <property type="project" value="TreeGrafter"/>
</dbReference>
<evidence type="ECO:0000313" key="4">
    <source>
        <dbReference type="Proteomes" id="UP000027195"/>
    </source>
</evidence>
<dbReference type="InterPro" id="IPR011009">
    <property type="entry name" value="Kinase-like_dom_sf"/>
</dbReference>
<feature type="domain" description="Protein kinase" evidence="2">
    <location>
        <begin position="204"/>
        <end position="476"/>
    </location>
</feature>
<protein>
    <recommendedName>
        <fullName evidence="2">Protein kinase domain-containing protein</fullName>
    </recommendedName>
</protein>
<evidence type="ECO:0000259" key="2">
    <source>
        <dbReference type="PROSITE" id="PS50011"/>
    </source>
</evidence>
<evidence type="ECO:0000256" key="1">
    <source>
        <dbReference type="SAM" id="MobiDB-lite"/>
    </source>
</evidence>
<dbReference type="InterPro" id="IPR051681">
    <property type="entry name" value="Ser/Thr_Kinases-Pseudokinases"/>
</dbReference>
<dbReference type="HOGENOM" id="CLU_558950_0_0_1"/>
<evidence type="ECO:0000313" key="3">
    <source>
        <dbReference type="EMBL" id="KDQ07594.1"/>
    </source>
</evidence>
<dbReference type="InterPro" id="IPR001245">
    <property type="entry name" value="Ser-Thr/Tyr_kinase_cat_dom"/>
</dbReference>
<dbReference type="PROSITE" id="PS50011">
    <property type="entry name" value="PROTEIN_KINASE_DOM"/>
    <property type="match status" value="1"/>
</dbReference>
<keyword evidence="4" id="KW-1185">Reference proteome</keyword>
<dbReference type="PANTHER" id="PTHR44329">
    <property type="entry name" value="SERINE/THREONINE-PROTEIN KINASE TNNI3K-RELATED"/>
    <property type="match status" value="1"/>
</dbReference>